<dbReference type="InterPro" id="IPR029044">
    <property type="entry name" value="Nucleotide-diphossugar_trans"/>
</dbReference>
<dbReference type="Proteomes" id="UP000316316">
    <property type="component" value="Unassembled WGS sequence"/>
</dbReference>
<evidence type="ECO:0000313" key="2">
    <source>
        <dbReference type="EMBL" id="TRZ34810.1"/>
    </source>
</evidence>
<dbReference type="AlphaFoldDB" id="A0A8B5W4G5"/>
<name>A0A8B5W4G5_ENTAV</name>
<protein>
    <recommendedName>
        <fullName evidence="1">Glycosyltransferase 2-like domain-containing protein</fullName>
    </recommendedName>
</protein>
<proteinExistence type="predicted"/>
<organism evidence="2 3">
    <name type="scientific">Enterococcus avium</name>
    <name type="common">Streptococcus avium</name>
    <dbReference type="NCBI Taxonomy" id="33945"/>
    <lineage>
        <taxon>Bacteria</taxon>
        <taxon>Bacillati</taxon>
        <taxon>Bacillota</taxon>
        <taxon>Bacilli</taxon>
        <taxon>Lactobacillales</taxon>
        <taxon>Enterococcaceae</taxon>
        <taxon>Enterococcus</taxon>
    </lineage>
</organism>
<evidence type="ECO:0000259" key="1">
    <source>
        <dbReference type="Pfam" id="PF00535"/>
    </source>
</evidence>
<dbReference type="SUPFAM" id="SSF53448">
    <property type="entry name" value="Nucleotide-diphospho-sugar transferases"/>
    <property type="match status" value="1"/>
</dbReference>
<dbReference type="Pfam" id="PF00535">
    <property type="entry name" value="Glycos_transf_2"/>
    <property type="match status" value="1"/>
</dbReference>
<dbReference type="Gene3D" id="3.90.550.10">
    <property type="entry name" value="Spore Coat Polysaccharide Biosynthesis Protein SpsA, Chain A"/>
    <property type="match status" value="1"/>
</dbReference>
<comment type="caution">
    <text evidence="2">The sequence shown here is derived from an EMBL/GenBank/DDBJ whole genome shotgun (WGS) entry which is preliminary data.</text>
</comment>
<feature type="domain" description="Glycosyltransferase 2-like" evidence="1">
    <location>
        <begin position="5"/>
        <end position="134"/>
    </location>
</feature>
<gene>
    <name evidence="2" type="ORF">AUF17_12205</name>
</gene>
<dbReference type="InterPro" id="IPR001173">
    <property type="entry name" value="Glyco_trans_2-like"/>
</dbReference>
<dbReference type="EMBL" id="PDXQ01000001">
    <property type="protein sequence ID" value="TRZ34810.1"/>
    <property type="molecule type" value="Genomic_DNA"/>
</dbReference>
<dbReference type="RefSeq" id="WP_144325511.1">
    <property type="nucleotide sequence ID" value="NZ_JAOUSU010000003.1"/>
</dbReference>
<sequence>MIYFVVVLYNKKILESVTIKNILESTLKNSLIIIDNSSDEKIIKKNKGIVKDQYTYISNNGDNLGLSKSYNKALDYIFRHLDFKNHYVCWLDDDTKLEKNFFLELLSEIDKANYDVLVPIIKGQNNIIYSPNESGLIKNHLLESKEICQRRFKRFNAINSCLTVKLDYYSNYRYDERLFLDQIDQLFFDFLRTQAFKYKVIDVVVDQNFSQRELNLDESYLQRFRIRTQDILTYGHVSSANSLGLSYLKNILLGIQFSMKTKNIHFSVIGLKSIFIFFRRKKSR</sequence>
<accession>A0A8B5W4G5</accession>
<evidence type="ECO:0000313" key="3">
    <source>
        <dbReference type="Proteomes" id="UP000316316"/>
    </source>
</evidence>
<reference evidence="2 3" key="1">
    <citation type="submission" date="2017-10" db="EMBL/GenBank/DDBJ databases">
        <title>FDA dAtabase for Regulatory Grade micrObial Sequences (FDA-ARGOS): Supporting development and validation of Infectious Disease Dx tests.</title>
        <authorList>
            <person name="Campos J."/>
            <person name="Goldberg B."/>
            <person name="Tallon L.J."/>
            <person name="Sadzewicz L."/>
            <person name="Sengamalay N."/>
            <person name="Ott S."/>
            <person name="Godinez A."/>
            <person name="Nagaraj S."/>
            <person name="Vyas G."/>
            <person name="Aluvathingal J."/>
            <person name="Nadendla S."/>
            <person name="Geyer C."/>
            <person name="Nandy P."/>
            <person name="Hobson J."/>
            <person name="Sichtig H."/>
        </authorList>
    </citation>
    <scope>NUCLEOTIDE SEQUENCE [LARGE SCALE GENOMIC DNA]</scope>
    <source>
        <strain evidence="2 3">FDAARGOS_185</strain>
    </source>
</reference>